<dbReference type="InterPro" id="IPR009057">
    <property type="entry name" value="Homeodomain-like_sf"/>
</dbReference>
<dbReference type="EMBL" id="JAVREN010000005">
    <property type="protein sequence ID" value="MDT0306279.1"/>
    <property type="molecule type" value="Genomic_DNA"/>
</dbReference>
<dbReference type="Pfam" id="PF00440">
    <property type="entry name" value="TetR_N"/>
    <property type="match status" value="1"/>
</dbReference>
<evidence type="ECO:0000256" key="1">
    <source>
        <dbReference type="ARBA" id="ARBA00023125"/>
    </source>
</evidence>
<feature type="domain" description="HTH tetR-type" evidence="4">
    <location>
        <begin position="34"/>
        <end position="94"/>
    </location>
</feature>
<sequence>MPSHDAPPAGPATSLAPGSPAGASGRAPQQDRSRATRQRLLDAAVECLVELGWTGSTVTVVAERAGVSRGAAQHHFPTREALITAAVEHVTRARAEEIRRELDAVEVGTLGTEAVLGLIVSWFIGVPFRAALELWVAASADPRLRELVVPLEARTGRMVHQAAVRLLGVDESEPGVREMIQATLDMARGFGLASLLTDDSRRRQRIIRQWAGVLDATLPRRTRA</sequence>
<dbReference type="PANTHER" id="PTHR30055:SF226">
    <property type="entry name" value="HTH-TYPE TRANSCRIPTIONAL REGULATOR PKSA"/>
    <property type="match status" value="1"/>
</dbReference>
<dbReference type="Proteomes" id="UP001183388">
    <property type="component" value="Unassembled WGS sequence"/>
</dbReference>
<protein>
    <submittedName>
        <fullName evidence="5">TetR/AcrR family transcriptional regulator</fullName>
    </submittedName>
</protein>
<gene>
    <name evidence="5" type="ORF">RM780_04785</name>
</gene>
<dbReference type="InterPro" id="IPR001647">
    <property type="entry name" value="HTH_TetR"/>
</dbReference>
<evidence type="ECO:0000259" key="4">
    <source>
        <dbReference type="PROSITE" id="PS50977"/>
    </source>
</evidence>
<name>A0ABU2L3Z2_9ACTN</name>
<keyword evidence="1 2" id="KW-0238">DNA-binding</keyword>
<dbReference type="SUPFAM" id="SSF46689">
    <property type="entry name" value="Homeodomain-like"/>
    <property type="match status" value="1"/>
</dbReference>
<dbReference type="PRINTS" id="PR00455">
    <property type="entry name" value="HTHTETR"/>
</dbReference>
<dbReference type="InterPro" id="IPR050109">
    <property type="entry name" value="HTH-type_TetR-like_transc_reg"/>
</dbReference>
<evidence type="ECO:0000256" key="3">
    <source>
        <dbReference type="SAM" id="MobiDB-lite"/>
    </source>
</evidence>
<evidence type="ECO:0000313" key="5">
    <source>
        <dbReference type="EMBL" id="MDT0306279.1"/>
    </source>
</evidence>
<evidence type="ECO:0000313" key="6">
    <source>
        <dbReference type="Proteomes" id="UP001183388"/>
    </source>
</evidence>
<accession>A0ABU2L3Z2</accession>
<keyword evidence="6" id="KW-1185">Reference proteome</keyword>
<proteinExistence type="predicted"/>
<evidence type="ECO:0000256" key="2">
    <source>
        <dbReference type="PROSITE-ProRule" id="PRU00335"/>
    </source>
</evidence>
<organism evidence="5 6">
    <name type="scientific">Streptomyces boetiae</name>
    <dbReference type="NCBI Taxonomy" id="3075541"/>
    <lineage>
        <taxon>Bacteria</taxon>
        <taxon>Bacillati</taxon>
        <taxon>Actinomycetota</taxon>
        <taxon>Actinomycetes</taxon>
        <taxon>Kitasatosporales</taxon>
        <taxon>Streptomycetaceae</taxon>
        <taxon>Streptomyces</taxon>
    </lineage>
</organism>
<dbReference type="PROSITE" id="PS50977">
    <property type="entry name" value="HTH_TETR_2"/>
    <property type="match status" value="1"/>
</dbReference>
<dbReference type="PANTHER" id="PTHR30055">
    <property type="entry name" value="HTH-TYPE TRANSCRIPTIONAL REGULATOR RUTR"/>
    <property type="match status" value="1"/>
</dbReference>
<reference evidence="6" key="1">
    <citation type="submission" date="2023-07" db="EMBL/GenBank/DDBJ databases">
        <title>30 novel species of actinomycetes from the DSMZ collection.</title>
        <authorList>
            <person name="Nouioui I."/>
        </authorList>
    </citation>
    <scope>NUCLEOTIDE SEQUENCE [LARGE SCALE GENOMIC DNA]</scope>
    <source>
        <strain evidence="6">DSM 44917</strain>
    </source>
</reference>
<dbReference type="Gene3D" id="1.10.357.10">
    <property type="entry name" value="Tetracycline Repressor, domain 2"/>
    <property type="match status" value="1"/>
</dbReference>
<comment type="caution">
    <text evidence="5">The sequence shown here is derived from an EMBL/GenBank/DDBJ whole genome shotgun (WGS) entry which is preliminary data.</text>
</comment>
<feature type="compositionally biased region" description="Low complexity" evidence="3">
    <location>
        <begin position="11"/>
        <end position="28"/>
    </location>
</feature>
<dbReference type="RefSeq" id="WP_311629207.1">
    <property type="nucleotide sequence ID" value="NZ_JAVREN010000005.1"/>
</dbReference>
<feature type="DNA-binding region" description="H-T-H motif" evidence="2">
    <location>
        <begin position="57"/>
        <end position="76"/>
    </location>
</feature>
<feature type="region of interest" description="Disordered" evidence="3">
    <location>
        <begin position="1"/>
        <end position="36"/>
    </location>
</feature>